<sequence length="279" mass="32253">MFTTNTTASASSKPITPRDRSHDIADHLKSDWLGDNPFLTAFFNTLSITFPAGEKFFIDSVRHYRGDISDPKLSADIRGFCGQEGFHRREHQRYNEALAQARGYDLDKLERVMTRRLAWAQRKMSPLSNLAATVAIEHLTAVFAERLLDENSILNTAEPEMRELWRWHSAEEMEHKAVAFDVYLQVGGSEKQRRRAMRRVSLLITLELMKGICYMLKTDGHLYNFSVWRQGIKGLFGKQGLFTGTWAPYREFYTKGFHPWQQDTSHLLEAWESETKALS</sequence>
<feature type="region of interest" description="Disordered" evidence="1">
    <location>
        <begin position="1"/>
        <end position="21"/>
    </location>
</feature>
<dbReference type="Pfam" id="PF10118">
    <property type="entry name" value="Metal_hydrol"/>
    <property type="match status" value="1"/>
</dbReference>
<name>A0ABS6VWH6_9GAMM</name>
<keyword evidence="3" id="KW-1185">Reference proteome</keyword>
<dbReference type="EMBL" id="JAHWDQ010000005">
    <property type="protein sequence ID" value="MBW2942374.1"/>
    <property type="molecule type" value="Genomic_DNA"/>
</dbReference>
<dbReference type="GO" id="GO:0016787">
    <property type="term" value="F:hydrolase activity"/>
    <property type="evidence" value="ECO:0007669"/>
    <property type="project" value="UniProtKB-KW"/>
</dbReference>
<dbReference type="PIRSF" id="PIRSF007580">
    <property type="entry name" value="UCP07580"/>
    <property type="match status" value="1"/>
</dbReference>
<organism evidence="2 3">
    <name type="scientific">Zhongshania aquimaris</name>
    <dbReference type="NCBI Taxonomy" id="2857107"/>
    <lineage>
        <taxon>Bacteria</taxon>
        <taxon>Pseudomonadati</taxon>
        <taxon>Pseudomonadota</taxon>
        <taxon>Gammaproteobacteria</taxon>
        <taxon>Cellvibrionales</taxon>
        <taxon>Spongiibacteraceae</taxon>
        <taxon>Zhongshania</taxon>
    </lineage>
</organism>
<accession>A0ABS6VWH6</accession>
<comment type="caution">
    <text evidence="2">The sequence shown here is derived from an EMBL/GenBank/DDBJ whole genome shotgun (WGS) entry which is preliminary data.</text>
</comment>
<dbReference type="Proteomes" id="UP001166291">
    <property type="component" value="Unassembled WGS sequence"/>
</dbReference>
<dbReference type="RefSeq" id="WP_219044617.1">
    <property type="nucleotide sequence ID" value="NZ_JAHWDQ010000005.1"/>
</dbReference>
<dbReference type="InterPro" id="IPR016516">
    <property type="entry name" value="UCP07580"/>
</dbReference>
<feature type="compositionally biased region" description="Polar residues" evidence="1">
    <location>
        <begin position="1"/>
        <end position="14"/>
    </location>
</feature>
<dbReference type="PANTHER" id="PTHR39456:SF1">
    <property type="entry name" value="METAL-DEPENDENT HYDROLASE"/>
    <property type="match status" value="1"/>
</dbReference>
<dbReference type="PANTHER" id="PTHR39456">
    <property type="entry name" value="METAL-DEPENDENT HYDROLASE"/>
    <property type="match status" value="1"/>
</dbReference>
<proteinExistence type="predicted"/>
<gene>
    <name evidence="2" type="ORF">KXJ70_16380</name>
</gene>
<keyword evidence="2" id="KW-0378">Hydrolase</keyword>
<evidence type="ECO:0000256" key="1">
    <source>
        <dbReference type="SAM" id="MobiDB-lite"/>
    </source>
</evidence>
<evidence type="ECO:0000313" key="2">
    <source>
        <dbReference type="EMBL" id="MBW2942374.1"/>
    </source>
</evidence>
<evidence type="ECO:0000313" key="3">
    <source>
        <dbReference type="Proteomes" id="UP001166291"/>
    </source>
</evidence>
<reference evidence="2" key="1">
    <citation type="submission" date="2021-07" db="EMBL/GenBank/DDBJ databases">
        <title>Zhongshania sp. CAU 1632 isolated from seawater.</title>
        <authorList>
            <person name="Kim W."/>
        </authorList>
    </citation>
    <scope>NUCLEOTIDE SEQUENCE</scope>
    <source>
        <strain evidence="2">CAU 1632</strain>
    </source>
</reference>
<protein>
    <submittedName>
        <fullName evidence="2">Metal-dependent hydrolase</fullName>
    </submittedName>
</protein>